<evidence type="ECO:0000256" key="1">
    <source>
        <dbReference type="SAM" id="Phobius"/>
    </source>
</evidence>
<evidence type="ECO:0000313" key="3">
    <source>
        <dbReference type="Proteomes" id="UP000460272"/>
    </source>
</evidence>
<feature type="transmembrane region" description="Helical" evidence="1">
    <location>
        <begin position="148"/>
        <end position="174"/>
    </location>
</feature>
<protein>
    <submittedName>
        <fullName evidence="2">DUF2182 domain-containing protein</fullName>
    </submittedName>
</protein>
<keyword evidence="1" id="KW-0472">Membrane</keyword>
<accession>A0A6P2BUI9</accession>
<comment type="caution">
    <text evidence="2">The sequence shown here is derived from an EMBL/GenBank/DDBJ whole genome shotgun (WGS) entry which is preliminary data.</text>
</comment>
<feature type="transmembrane region" description="Helical" evidence="1">
    <location>
        <begin position="55"/>
        <end position="78"/>
    </location>
</feature>
<dbReference type="Proteomes" id="UP000460272">
    <property type="component" value="Unassembled WGS sequence"/>
</dbReference>
<dbReference type="InterPro" id="IPR018688">
    <property type="entry name" value="PpoB2-like"/>
</dbReference>
<dbReference type="OrthoDB" id="164118at2"/>
<gene>
    <name evidence="2" type="ORF">EAS64_27835</name>
</gene>
<dbReference type="Pfam" id="PF09948">
    <property type="entry name" value="PpoB2"/>
    <property type="match status" value="1"/>
</dbReference>
<keyword evidence="3" id="KW-1185">Reference proteome</keyword>
<evidence type="ECO:0000313" key="2">
    <source>
        <dbReference type="EMBL" id="TVZ02762.1"/>
    </source>
</evidence>
<dbReference type="AlphaFoldDB" id="A0A6P2BUI9"/>
<sequence length="218" mass="22816">MSGMTGTMGLGLVVFLSVWTLMMAAMMLPSVTPTASLYAKTVRGNRTLRIAGLTAGYLGAWAAAGLPAYGLAWLAGWLAGGQPSAARVLAAVLFAGCGVYQLSSLKDRCLAHCRSPLALLLHYGSYRGRFRDVRAGAHHGLFCLGCCWGLMVILVAVGLMNVAAMVGLAAVILIEKVFRWGPAAGRLAGVAALALAVAVFWFPWLAPGLHAPPMMPMT</sequence>
<proteinExistence type="predicted"/>
<reference evidence="2 3" key="1">
    <citation type="submission" date="2018-11" db="EMBL/GenBank/DDBJ databases">
        <title>Trebonia kvetii gen.nov., sp.nov., a novel acidophilic actinobacterium, and proposal of the new actinobacterial family Treboniaceae fam. nov.</title>
        <authorList>
            <person name="Rapoport D."/>
            <person name="Sagova-Mareckova M."/>
            <person name="Sedlacek I."/>
            <person name="Provaznik J."/>
            <person name="Kralova S."/>
            <person name="Pavlinic D."/>
            <person name="Benes V."/>
            <person name="Kopecky J."/>
        </authorList>
    </citation>
    <scope>NUCLEOTIDE SEQUENCE [LARGE SCALE GENOMIC DNA]</scope>
    <source>
        <strain evidence="2 3">15Tr583</strain>
    </source>
</reference>
<keyword evidence="1" id="KW-1133">Transmembrane helix</keyword>
<dbReference type="EMBL" id="RPFW01000005">
    <property type="protein sequence ID" value="TVZ02762.1"/>
    <property type="molecule type" value="Genomic_DNA"/>
</dbReference>
<keyword evidence="1" id="KW-0812">Transmembrane</keyword>
<name>A0A6P2BUI9_9ACTN</name>
<organism evidence="2 3">
    <name type="scientific">Trebonia kvetii</name>
    <dbReference type="NCBI Taxonomy" id="2480626"/>
    <lineage>
        <taxon>Bacteria</taxon>
        <taxon>Bacillati</taxon>
        <taxon>Actinomycetota</taxon>
        <taxon>Actinomycetes</taxon>
        <taxon>Streptosporangiales</taxon>
        <taxon>Treboniaceae</taxon>
        <taxon>Trebonia</taxon>
    </lineage>
</organism>
<feature type="transmembrane region" description="Helical" evidence="1">
    <location>
        <begin position="186"/>
        <end position="206"/>
    </location>
</feature>